<accession>A0A834LVL8</accession>
<dbReference type="GO" id="GO:0061630">
    <property type="term" value="F:ubiquitin protein ligase activity"/>
    <property type="evidence" value="ECO:0007669"/>
    <property type="project" value="UniProtKB-EC"/>
</dbReference>
<dbReference type="InterPro" id="IPR025287">
    <property type="entry name" value="WAK_GUB"/>
</dbReference>
<proteinExistence type="inferred from homology"/>
<comment type="subcellular location">
    <subcellularLocation>
        <location evidence="2">Membrane</location>
        <topology evidence="2">Single-pass membrane protein</topology>
    </subcellularLocation>
</comment>
<dbReference type="GO" id="GO:0016020">
    <property type="term" value="C:membrane"/>
    <property type="evidence" value="ECO:0007669"/>
    <property type="project" value="UniProtKB-SubCell"/>
</dbReference>
<evidence type="ECO:0000256" key="1">
    <source>
        <dbReference type="ARBA" id="ARBA00000900"/>
    </source>
</evidence>
<evidence type="ECO:0000256" key="4">
    <source>
        <dbReference type="ARBA" id="ARBA00012483"/>
    </source>
</evidence>
<evidence type="ECO:0000256" key="2">
    <source>
        <dbReference type="ARBA" id="ARBA00004167"/>
    </source>
</evidence>
<dbReference type="InterPro" id="IPR046948">
    <property type="entry name" value="ATL20-22-like"/>
</dbReference>
<keyword evidence="7" id="KW-0479">Metal-binding</keyword>
<dbReference type="PANTHER" id="PTHR46279">
    <property type="entry name" value="RING/U-BOX SUPERFAMILY PROTEIN"/>
    <property type="match status" value="1"/>
</dbReference>
<dbReference type="GO" id="GO:0030247">
    <property type="term" value="F:polysaccharide binding"/>
    <property type="evidence" value="ECO:0007669"/>
    <property type="project" value="InterPro"/>
</dbReference>
<evidence type="ECO:0000256" key="13">
    <source>
        <dbReference type="ARBA" id="ARBA00023136"/>
    </source>
</evidence>
<feature type="domain" description="Wall-associated receptor kinase galacturonan-binding" evidence="15">
    <location>
        <begin position="40"/>
        <end position="104"/>
    </location>
</feature>
<protein>
    <recommendedName>
        <fullName evidence="4">RING-type E3 ubiquitin transferase</fullName>
        <ecNumber evidence="4">2.3.2.27</ecNumber>
    </recommendedName>
</protein>
<evidence type="ECO:0000313" key="17">
    <source>
        <dbReference type="Proteomes" id="UP000626092"/>
    </source>
</evidence>
<evidence type="ECO:0000256" key="3">
    <source>
        <dbReference type="ARBA" id="ARBA00004906"/>
    </source>
</evidence>
<reference evidence="16" key="1">
    <citation type="submission" date="2019-11" db="EMBL/GenBank/DDBJ databases">
        <authorList>
            <person name="Liu Y."/>
            <person name="Hou J."/>
            <person name="Li T.-Q."/>
            <person name="Guan C.-H."/>
            <person name="Wu X."/>
            <person name="Wu H.-Z."/>
            <person name="Ling F."/>
            <person name="Zhang R."/>
            <person name="Shi X.-G."/>
            <person name="Ren J.-P."/>
            <person name="Chen E.-F."/>
            <person name="Sun J.-M."/>
        </authorList>
    </citation>
    <scope>NUCLEOTIDE SEQUENCE</scope>
    <source>
        <strain evidence="16">Adult_tree_wgs_1</strain>
        <tissue evidence="16">Leaves</tissue>
    </source>
</reference>
<keyword evidence="10" id="KW-0833">Ubl conjugation pathway</keyword>
<evidence type="ECO:0000256" key="10">
    <source>
        <dbReference type="ARBA" id="ARBA00022786"/>
    </source>
</evidence>
<sequence>MGRLDEEKKERGFVKYHVHRYFPHLSPKPFHSPGQLHTKTCSDHGPPIRFPFRINNHHPPHCGYPGFDLSCSPNNTATVLDLPNSVKVLVTHIDYKSRLIHIKDPNSCFPQQRQNLNLSTAPFQFADIVYTFCLFSCPLAKPGFSYRVTCLGSDGREMYAEYGDVSVYYAYDPPQMLSCRKTYNLSVLIEAFHQADQLNCSDKLKPICV</sequence>
<keyword evidence="11" id="KW-0862">Zinc</keyword>
<evidence type="ECO:0000256" key="6">
    <source>
        <dbReference type="ARBA" id="ARBA00022692"/>
    </source>
</evidence>
<evidence type="ECO:0000256" key="14">
    <source>
        <dbReference type="ARBA" id="ARBA00024209"/>
    </source>
</evidence>
<evidence type="ECO:0000256" key="11">
    <source>
        <dbReference type="ARBA" id="ARBA00022833"/>
    </source>
</evidence>
<evidence type="ECO:0000256" key="7">
    <source>
        <dbReference type="ARBA" id="ARBA00022723"/>
    </source>
</evidence>
<comment type="similarity">
    <text evidence="14">Belongs to the RING-type zinc finger family. ATL subfamily.</text>
</comment>
<comment type="caution">
    <text evidence="16">The sequence shown here is derived from an EMBL/GenBank/DDBJ whole genome shotgun (WGS) entry which is preliminary data.</text>
</comment>
<evidence type="ECO:0000259" key="15">
    <source>
        <dbReference type="Pfam" id="PF13947"/>
    </source>
</evidence>
<keyword evidence="17" id="KW-1185">Reference proteome</keyword>
<comment type="pathway">
    <text evidence="3">Protein modification; protein ubiquitination.</text>
</comment>
<dbReference type="PANTHER" id="PTHR46279:SF9">
    <property type="entry name" value="OS01G0116300 PROTEIN"/>
    <property type="match status" value="1"/>
</dbReference>
<keyword evidence="9" id="KW-0863">Zinc-finger</keyword>
<dbReference type="Proteomes" id="UP000626092">
    <property type="component" value="Unassembled WGS sequence"/>
</dbReference>
<evidence type="ECO:0000256" key="8">
    <source>
        <dbReference type="ARBA" id="ARBA00022729"/>
    </source>
</evidence>
<evidence type="ECO:0000256" key="12">
    <source>
        <dbReference type="ARBA" id="ARBA00022989"/>
    </source>
</evidence>
<gene>
    <name evidence="16" type="ORF">RHSIM_Rhsim03G0201300</name>
</gene>
<dbReference type="Pfam" id="PF13947">
    <property type="entry name" value="GUB_WAK_bind"/>
    <property type="match status" value="1"/>
</dbReference>
<keyword evidence="8" id="KW-0732">Signal</keyword>
<comment type="catalytic activity">
    <reaction evidence="1">
        <text>S-ubiquitinyl-[E2 ubiquitin-conjugating enzyme]-L-cysteine + [acceptor protein]-L-lysine = [E2 ubiquitin-conjugating enzyme]-L-cysteine + N(6)-ubiquitinyl-[acceptor protein]-L-lysine.</text>
        <dbReference type="EC" id="2.3.2.27"/>
    </reaction>
</comment>
<dbReference type="OrthoDB" id="547665at2759"/>
<dbReference type="GO" id="GO:0008270">
    <property type="term" value="F:zinc ion binding"/>
    <property type="evidence" value="ECO:0007669"/>
    <property type="project" value="UniProtKB-KW"/>
</dbReference>
<dbReference type="EMBL" id="WJXA01000003">
    <property type="protein sequence ID" value="KAF7148678.1"/>
    <property type="molecule type" value="Genomic_DNA"/>
</dbReference>
<evidence type="ECO:0000313" key="16">
    <source>
        <dbReference type="EMBL" id="KAF7148678.1"/>
    </source>
</evidence>
<keyword evidence="6" id="KW-0812">Transmembrane</keyword>
<evidence type="ECO:0000256" key="9">
    <source>
        <dbReference type="ARBA" id="ARBA00022771"/>
    </source>
</evidence>
<keyword evidence="5" id="KW-0808">Transferase</keyword>
<name>A0A834LVL8_RHOSS</name>
<dbReference type="EC" id="2.3.2.27" evidence="4"/>
<evidence type="ECO:0000256" key="5">
    <source>
        <dbReference type="ARBA" id="ARBA00022679"/>
    </source>
</evidence>
<organism evidence="16 17">
    <name type="scientific">Rhododendron simsii</name>
    <name type="common">Sims's rhododendron</name>
    <dbReference type="NCBI Taxonomy" id="118357"/>
    <lineage>
        <taxon>Eukaryota</taxon>
        <taxon>Viridiplantae</taxon>
        <taxon>Streptophyta</taxon>
        <taxon>Embryophyta</taxon>
        <taxon>Tracheophyta</taxon>
        <taxon>Spermatophyta</taxon>
        <taxon>Magnoliopsida</taxon>
        <taxon>eudicotyledons</taxon>
        <taxon>Gunneridae</taxon>
        <taxon>Pentapetalae</taxon>
        <taxon>asterids</taxon>
        <taxon>Ericales</taxon>
        <taxon>Ericaceae</taxon>
        <taxon>Ericoideae</taxon>
        <taxon>Rhodoreae</taxon>
        <taxon>Rhododendron</taxon>
    </lineage>
</organism>
<keyword evidence="13" id="KW-0472">Membrane</keyword>
<keyword evidence="12" id="KW-1133">Transmembrane helix</keyword>
<dbReference type="AlphaFoldDB" id="A0A834LVL8"/>